<dbReference type="EMBL" id="JACVVD010000008">
    <property type="protein sequence ID" value="MBD0382769.1"/>
    <property type="molecule type" value="Genomic_DNA"/>
</dbReference>
<comment type="caution">
    <text evidence="7">The sequence shown here is derived from an EMBL/GenBank/DDBJ whole genome shotgun (WGS) entry which is preliminary data.</text>
</comment>
<dbReference type="Gene3D" id="3.40.50.1700">
    <property type="entry name" value="Glycoside hydrolase family 3 C-terminal domain"/>
    <property type="match status" value="1"/>
</dbReference>
<dbReference type="AlphaFoldDB" id="A0A926KVA3"/>
<gene>
    <name evidence="7" type="ORF">ICC18_21855</name>
</gene>
<protein>
    <recommendedName>
        <fullName evidence="3">beta-N-acetylhexosaminidase</fullName>
        <ecNumber evidence="3">3.2.1.52</ecNumber>
    </recommendedName>
</protein>
<evidence type="ECO:0000256" key="4">
    <source>
        <dbReference type="ARBA" id="ARBA00022801"/>
    </source>
</evidence>
<dbReference type="InterPro" id="IPR036962">
    <property type="entry name" value="Glyco_hydro_3_N_sf"/>
</dbReference>
<accession>A0A926KVA3</accession>
<dbReference type="InterPro" id="IPR019800">
    <property type="entry name" value="Glyco_hydro_3_AS"/>
</dbReference>
<comment type="catalytic activity">
    <reaction evidence="1">
        <text>Hydrolysis of terminal non-reducing N-acetyl-D-hexosamine residues in N-acetyl-beta-D-hexosaminides.</text>
        <dbReference type="EC" id="3.2.1.52"/>
    </reaction>
</comment>
<evidence type="ECO:0000313" key="8">
    <source>
        <dbReference type="Proteomes" id="UP000650466"/>
    </source>
</evidence>
<reference evidence="7" key="1">
    <citation type="submission" date="2020-09" db="EMBL/GenBank/DDBJ databases">
        <title>Draft Genome Sequence of Paenibacillus sp. WST5.</title>
        <authorList>
            <person name="Bao Z."/>
        </authorList>
    </citation>
    <scope>NUCLEOTIDE SEQUENCE</scope>
    <source>
        <strain evidence="7">WST5</strain>
    </source>
</reference>
<dbReference type="PRINTS" id="PR00133">
    <property type="entry name" value="GLHYDRLASE3"/>
</dbReference>
<dbReference type="Pfam" id="PF00933">
    <property type="entry name" value="Glyco_hydro_3"/>
    <property type="match status" value="1"/>
</dbReference>
<comment type="similarity">
    <text evidence="2">Belongs to the glycosyl hydrolase 3 family.</text>
</comment>
<dbReference type="GO" id="GO:0004563">
    <property type="term" value="F:beta-N-acetylhexosaminidase activity"/>
    <property type="evidence" value="ECO:0007669"/>
    <property type="project" value="UniProtKB-EC"/>
</dbReference>
<dbReference type="GO" id="GO:0005975">
    <property type="term" value="P:carbohydrate metabolic process"/>
    <property type="evidence" value="ECO:0007669"/>
    <property type="project" value="InterPro"/>
</dbReference>
<name>A0A926KVA3_9BACL</name>
<dbReference type="Gene3D" id="3.20.20.300">
    <property type="entry name" value="Glycoside hydrolase, family 3, N-terminal domain"/>
    <property type="match status" value="1"/>
</dbReference>
<dbReference type="InterPro" id="IPR001764">
    <property type="entry name" value="Glyco_hydro_3_N"/>
</dbReference>
<evidence type="ECO:0000256" key="3">
    <source>
        <dbReference type="ARBA" id="ARBA00012663"/>
    </source>
</evidence>
<evidence type="ECO:0000256" key="2">
    <source>
        <dbReference type="ARBA" id="ARBA00005336"/>
    </source>
</evidence>
<evidence type="ECO:0000256" key="1">
    <source>
        <dbReference type="ARBA" id="ARBA00001231"/>
    </source>
</evidence>
<evidence type="ECO:0000259" key="6">
    <source>
        <dbReference type="Pfam" id="PF00933"/>
    </source>
</evidence>
<dbReference type="Proteomes" id="UP000650466">
    <property type="component" value="Unassembled WGS sequence"/>
</dbReference>
<feature type="domain" description="Glycoside hydrolase family 3 N-terminal" evidence="6">
    <location>
        <begin position="28"/>
        <end position="351"/>
    </location>
</feature>
<dbReference type="EC" id="3.2.1.52" evidence="3"/>
<dbReference type="PANTHER" id="PTHR30480">
    <property type="entry name" value="BETA-HEXOSAMINIDASE-RELATED"/>
    <property type="match status" value="1"/>
</dbReference>
<dbReference type="InterPro" id="IPR017853">
    <property type="entry name" value="GH"/>
</dbReference>
<evidence type="ECO:0000313" key="7">
    <source>
        <dbReference type="EMBL" id="MBD0382769.1"/>
    </source>
</evidence>
<organism evidence="7 8">
    <name type="scientific">Paenibacillus sedimenti</name>
    <dbReference type="NCBI Taxonomy" id="2770274"/>
    <lineage>
        <taxon>Bacteria</taxon>
        <taxon>Bacillati</taxon>
        <taxon>Bacillota</taxon>
        <taxon>Bacilli</taxon>
        <taxon>Bacillales</taxon>
        <taxon>Paenibacillaceae</taxon>
        <taxon>Paenibacillus</taxon>
    </lineage>
</organism>
<dbReference type="RefSeq" id="WP_188176550.1">
    <property type="nucleotide sequence ID" value="NZ_JACVVD010000008.1"/>
</dbReference>
<dbReference type="GO" id="GO:0009254">
    <property type="term" value="P:peptidoglycan turnover"/>
    <property type="evidence" value="ECO:0007669"/>
    <property type="project" value="TreeGrafter"/>
</dbReference>
<dbReference type="InterPro" id="IPR050226">
    <property type="entry name" value="NagZ_Beta-hexosaminidase"/>
</dbReference>
<proteinExistence type="inferred from homology"/>
<keyword evidence="5" id="KW-0326">Glycosidase</keyword>
<keyword evidence="8" id="KW-1185">Reference proteome</keyword>
<dbReference type="SUPFAM" id="SSF51445">
    <property type="entry name" value="(Trans)glycosidases"/>
    <property type="match status" value="1"/>
</dbReference>
<dbReference type="PROSITE" id="PS00775">
    <property type="entry name" value="GLYCOSYL_HYDROL_F3"/>
    <property type="match status" value="1"/>
</dbReference>
<sequence>MINLKAKPFNLNDEAVQWVNETLQGLSLEEKAGQLFITVDLPFDTGAKPDLLGIRPGGVHVFGFSPHANKQHQAALIRDLQKRSKVPLLVSGDLENGGQGGANDGTNLASNMQLAAANDANLAAAFGAAIEAEGYAMGFNWVYGPVVDINYNCQNPIVNIRAFGDTPDVVERTALPVMEAIQKNNRMAACVKHWPGDGMDDRDQHKVLTINTLSMKEWRETYGRVYKSAFENGVKTVMSAHIALPSYYEELGITDVRTKHTPGSLSHELNTKLLREELGFNGLIVSDATSMIGMTSFGRRKDIIPQCIASGVDMFLFTNDMHDDFQAMLQGVHDGVLTEERLDEAVTRILALKASLGLHLTQEEERELDAVGSAAHLQLAEDIAVKSVTLVKDTQGLLPLTPEKQKRILLLAASDEASFFADKAATGDEFARILSEEGFNVLREYEVKEENNEIDAVVFLVQKSPGFMQNSMRLSPHETGGIFKWYPIQVPTVFISLGNPYTLYELPSMPTMINAYNATLAVQKAIVHCLVGKQPFRGESPVDAFCGLEWARL</sequence>
<evidence type="ECO:0000256" key="5">
    <source>
        <dbReference type="ARBA" id="ARBA00023295"/>
    </source>
</evidence>
<dbReference type="InterPro" id="IPR036881">
    <property type="entry name" value="Glyco_hydro_3_C_sf"/>
</dbReference>
<keyword evidence="4 7" id="KW-0378">Hydrolase</keyword>
<dbReference type="PANTHER" id="PTHR30480:SF13">
    <property type="entry name" value="BETA-HEXOSAMINIDASE"/>
    <property type="match status" value="1"/>
</dbReference>